<dbReference type="GO" id="GO:0003680">
    <property type="term" value="F:minor groove of adenine-thymine-rich DNA binding"/>
    <property type="evidence" value="ECO:0007669"/>
    <property type="project" value="TreeGrafter"/>
</dbReference>
<dbReference type="InterPro" id="IPR054180">
    <property type="entry name" value="H-NS-like_N"/>
</dbReference>
<evidence type="ECO:0000313" key="10">
    <source>
        <dbReference type="Proteomes" id="UP000234503"/>
    </source>
</evidence>
<dbReference type="FunFam" id="4.10.430.10:FF:000001">
    <property type="entry name" value="DNA-binding protein"/>
    <property type="match status" value="1"/>
</dbReference>
<dbReference type="Pfam" id="PF22470">
    <property type="entry name" value="Histone_HNS_N"/>
    <property type="match status" value="1"/>
</dbReference>
<dbReference type="GO" id="GO:0032993">
    <property type="term" value="C:protein-DNA complex"/>
    <property type="evidence" value="ECO:0007669"/>
    <property type="project" value="TreeGrafter"/>
</dbReference>
<protein>
    <recommendedName>
        <fullName evidence="5">DNA-binding protein</fullName>
    </recommendedName>
</protein>
<proteinExistence type="inferred from homology"/>
<dbReference type="GO" id="GO:0000976">
    <property type="term" value="F:transcription cis-regulatory region binding"/>
    <property type="evidence" value="ECO:0007669"/>
    <property type="project" value="TreeGrafter"/>
</dbReference>
<evidence type="ECO:0000256" key="3">
    <source>
        <dbReference type="ARBA" id="ARBA00022490"/>
    </source>
</evidence>
<dbReference type="GO" id="GO:0009295">
    <property type="term" value="C:nucleoid"/>
    <property type="evidence" value="ECO:0007669"/>
    <property type="project" value="UniProtKB-SubCell"/>
</dbReference>
<reference evidence="9 10" key="1">
    <citation type="submission" date="2017-12" db="EMBL/GenBank/DDBJ databases">
        <title>Characterization of six clinical isolates of Enterochimera gen. nov., a novel genus of the Yersiniaciae family and the three species Enterochimera arupensis sp. nov., Enterochimera coloradensis sp. nov, and Enterochimera californica sp. nov.</title>
        <authorList>
            <person name="Rossi A."/>
            <person name="Fisher M."/>
        </authorList>
    </citation>
    <scope>NUCLEOTIDE SEQUENCE [LARGE SCALE GENOMIC DNA]</scope>
    <source>
        <strain evidence="10">2016-Iso4</strain>
    </source>
</reference>
<keyword evidence="3" id="KW-0963">Cytoplasm</keyword>
<dbReference type="GO" id="GO:0046983">
    <property type="term" value="F:protein dimerization activity"/>
    <property type="evidence" value="ECO:0007669"/>
    <property type="project" value="InterPro"/>
</dbReference>
<dbReference type="Pfam" id="PF00816">
    <property type="entry name" value="Histone_HNS"/>
    <property type="match status" value="1"/>
</dbReference>
<sequence length="132" mass="15079">MNGFLKTLNNIRTLRTQAREVNLSTLEEILQKLTTLVEERRAEEASQKQQQEEHATKLKEYLSLMQEDGIDPAELLVLTENKPGRKQRTPRPAKYQFVDENGETKTWTGQGRTPKPIKLALDAGKSLDDFAL</sequence>
<feature type="region of interest" description="Disordered" evidence="7">
    <location>
        <begin position="80"/>
        <end position="116"/>
    </location>
</feature>
<dbReference type="GO" id="GO:0005829">
    <property type="term" value="C:cytosol"/>
    <property type="evidence" value="ECO:0007669"/>
    <property type="project" value="TreeGrafter"/>
</dbReference>
<dbReference type="EMBL" id="PJZH01000004">
    <property type="protein sequence ID" value="PLR37635.1"/>
    <property type="molecule type" value="Genomic_DNA"/>
</dbReference>
<evidence type="ECO:0000259" key="8">
    <source>
        <dbReference type="SMART" id="SM00528"/>
    </source>
</evidence>
<dbReference type="PANTHER" id="PTHR38097:SF2">
    <property type="entry name" value="DNA-BINDING PROTEIN STPA"/>
    <property type="match status" value="1"/>
</dbReference>
<evidence type="ECO:0000313" key="9">
    <source>
        <dbReference type="EMBL" id="PLR37635.1"/>
    </source>
</evidence>
<dbReference type="RefSeq" id="WP_101823762.1">
    <property type="nucleotide sequence ID" value="NZ_PJZH01000004.1"/>
</dbReference>
<comment type="subcellular location">
    <subcellularLocation>
        <location evidence="1">Cytoplasm</location>
        <location evidence="1">Nucleoid</location>
    </subcellularLocation>
</comment>
<dbReference type="GO" id="GO:0001217">
    <property type="term" value="F:DNA-binding transcription repressor activity"/>
    <property type="evidence" value="ECO:0007669"/>
    <property type="project" value="TreeGrafter"/>
</dbReference>
<dbReference type="PIRSF" id="PIRSF002096">
    <property type="entry name" value="HnS"/>
    <property type="match status" value="1"/>
</dbReference>
<comment type="similarity">
    <text evidence="2 5">Belongs to the histone-like protein H-NS family.</text>
</comment>
<evidence type="ECO:0000256" key="5">
    <source>
        <dbReference type="PIRNR" id="PIRNR002096"/>
    </source>
</evidence>
<dbReference type="AlphaFoldDB" id="A0A2N5E829"/>
<comment type="caution">
    <text evidence="9">The sequence shown here is derived from an EMBL/GenBank/DDBJ whole genome shotgun (WGS) entry which is preliminary data.</text>
</comment>
<evidence type="ECO:0000256" key="1">
    <source>
        <dbReference type="ARBA" id="ARBA00004453"/>
    </source>
</evidence>
<dbReference type="SMART" id="SM00528">
    <property type="entry name" value="HNS"/>
    <property type="match status" value="1"/>
</dbReference>
<dbReference type="GO" id="GO:0030527">
    <property type="term" value="F:structural constituent of chromatin"/>
    <property type="evidence" value="ECO:0007669"/>
    <property type="project" value="InterPro"/>
</dbReference>
<dbReference type="Proteomes" id="UP000234503">
    <property type="component" value="Unassembled WGS sequence"/>
</dbReference>
<feature type="DNA-binding region" evidence="6">
    <location>
        <begin position="110"/>
        <end position="115"/>
    </location>
</feature>
<dbReference type="PANTHER" id="PTHR38097">
    <property type="match status" value="1"/>
</dbReference>
<keyword evidence="10" id="KW-1185">Reference proteome</keyword>
<evidence type="ECO:0000256" key="6">
    <source>
        <dbReference type="PIRSR" id="PIRSR002096-1"/>
    </source>
</evidence>
<keyword evidence="4 5" id="KW-0238">DNA-binding</keyword>
<dbReference type="SUPFAM" id="SSF81273">
    <property type="entry name" value="H-NS histone-like proteins"/>
    <property type="match status" value="2"/>
</dbReference>
<name>A0A2N5E829_9GAMM</name>
<dbReference type="InterPro" id="IPR001801">
    <property type="entry name" value="Histone_HNS"/>
</dbReference>
<organism evidence="9 10">
    <name type="scientific">Chimaeribacter coloradensis</name>
    <dbReference type="NCBI Taxonomy" id="2060068"/>
    <lineage>
        <taxon>Bacteria</taxon>
        <taxon>Pseudomonadati</taxon>
        <taxon>Pseudomonadota</taxon>
        <taxon>Gammaproteobacteria</taxon>
        <taxon>Enterobacterales</taxon>
        <taxon>Yersiniaceae</taxon>
        <taxon>Chimaeribacter</taxon>
    </lineage>
</organism>
<dbReference type="InterPro" id="IPR037150">
    <property type="entry name" value="H-NS_C_dom_sf"/>
</dbReference>
<evidence type="ECO:0000256" key="2">
    <source>
        <dbReference type="ARBA" id="ARBA00010610"/>
    </source>
</evidence>
<dbReference type="InterPro" id="IPR027444">
    <property type="entry name" value="H-NS_C_dom"/>
</dbReference>
<dbReference type="Gene3D" id="1.10.287.1050">
    <property type="entry name" value="H-NS histone-like proteins"/>
    <property type="match status" value="1"/>
</dbReference>
<dbReference type="OrthoDB" id="6088948at2"/>
<evidence type="ECO:0000256" key="7">
    <source>
        <dbReference type="SAM" id="MobiDB-lite"/>
    </source>
</evidence>
<feature type="domain" description="DNA-binding protein H-NS-like C-terminal" evidence="8">
    <location>
        <begin position="85"/>
        <end position="132"/>
    </location>
</feature>
<dbReference type="GO" id="GO:0003681">
    <property type="term" value="F:bent DNA binding"/>
    <property type="evidence" value="ECO:0007669"/>
    <property type="project" value="TreeGrafter"/>
</dbReference>
<dbReference type="InterPro" id="IPR027454">
    <property type="entry name" value="Histone_HNS_N"/>
</dbReference>
<gene>
    <name evidence="9" type="ORF">CYR32_07455</name>
</gene>
<accession>A0A2N5E829</accession>
<evidence type="ECO:0000256" key="4">
    <source>
        <dbReference type="ARBA" id="ARBA00023125"/>
    </source>
</evidence>
<dbReference type="Gene3D" id="4.10.430.10">
    <property type="entry name" value="Histone-like protein H-NS, C-terminal domain"/>
    <property type="match status" value="1"/>
</dbReference>